<feature type="transmembrane region" description="Helical" evidence="5">
    <location>
        <begin position="128"/>
        <end position="145"/>
    </location>
</feature>
<dbReference type="Pfam" id="PF01699">
    <property type="entry name" value="Na_Ca_ex"/>
    <property type="match status" value="2"/>
</dbReference>
<dbReference type="InterPro" id="IPR004481">
    <property type="entry name" value="K/Na/Ca-exchanger"/>
</dbReference>
<feature type="transmembrane region" description="Helical" evidence="5">
    <location>
        <begin position="269"/>
        <end position="288"/>
    </location>
</feature>
<dbReference type="RefSeq" id="WP_301141088.1">
    <property type="nucleotide sequence ID" value="NZ_JAUHQA010000001.1"/>
</dbReference>
<proteinExistence type="predicted"/>
<evidence type="ECO:0000256" key="4">
    <source>
        <dbReference type="ARBA" id="ARBA00023136"/>
    </source>
</evidence>
<dbReference type="PANTHER" id="PTHR10846">
    <property type="entry name" value="SODIUM/POTASSIUM/CALCIUM EXCHANGER"/>
    <property type="match status" value="1"/>
</dbReference>
<gene>
    <name evidence="7" type="ORF">QQX02_02840</name>
</gene>
<keyword evidence="3 5" id="KW-1133">Transmembrane helix</keyword>
<comment type="subcellular location">
    <subcellularLocation>
        <location evidence="1">Membrane</location>
        <topology evidence="1">Multi-pass membrane protein</topology>
    </subcellularLocation>
</comment>
<feature type="transmembrane region" description="Helical" evidence="5">
    <location>
        <begin position="78"/>
        <end position="96"/>
    </location>
</feature>
<protein>
    <submittedName>
        <fullName evidence="7">Calcium/sodium antiporter</fullName>
    </submittedName>
</protein>
<feature type="transmembrane region" description="Helical" evidence="5">
    <location>
        <begin position="105"/>
        <end position="122"/>
    </location>
</feature>
<reference evidence="7" key="1">
    <citation type="submission" date="2023-06" db="EMBL/GenBank/DDBJ databases">
        <title>Egi l300058.</title>
        <authorList>
            <person name="Gao L."/>
            <person name="Fang B.-Z."/>
            <person name="Li W.-J."/>
        </authorList>
    </citation>
    <scope>NUCLEOTIDE SEQUENCE</scope>
    <source>
        <strain evidence="7">EGI L300058</strain>
    </source>
</reference>
<dbReference type="NCBIfam" id="TIGR00367">
    <property type="entry name" value="calcium/sodium antiporter"/>
    <property type="match status" value="1"/>
</dbReference>
<evidence type="ECO:0000256" key="1">
    <source>
        <dbReference type="ARBA" id="ARBA00004141"/>
    </source>
</evidence>
<comment type="caution">
    <text evidence="7">The sequence shown here is derived from an EMBL/GenBank/DDBJ whole genome shotgun (WGS) entry which is preliminary data.</text>
</comment>
<feature type="transmembrane region" description="Helical" evidence="5">
    <location>
        <begin position="242"/>
        <end position="263"/>
    </location>
</feature>
<evidence type="ECO:0000256" key="3">
    <source>
        <dbReference type="ARBA" id="ARBA00022989"/>
    </source>
</evidence>
<dbReference type="Proteomes" id="UP001172708">
    <property type="component" value="Unassembled WGS sequence"/>
</dbReference>
<keyword evidence="2 5" id="KW-0812">Transmembrane</keyword>
<dbReference type="PANTHER" id="PTHR10846:SF8">
    <property type="entry name" value="INNER MEMBRANE PROTEIN YRBG"/>
    <property type="match status" value="1"/>
</dbReference>
<keyword evidence="4 5" id="KW-0472">Membrane</keyword>
<feature type="transmembrane region" description="Helical" evidence="5">
    <location>
        <begin position="300"/>
        <end position="318"/>
    </location>
</feature>
<keyword evidence="8" id="KW-1185">Reference proteome</keyword>
<organism evidence="7 8">
    <name type="scientific">Demequina muriae</name>
    <dbReference type="NCBI Taxonomy" id="3051664"/>
    <lineage>
        <taxon>Bacteria</taxon>
        <taxon>Bacillati</taxon>
        <taxon>Actinomycetota</taxon>
        <taxon>Actinomycetes</taxon>
        <taxon>Micrococcales</taxon>
        <taxon>Demequinaceae</taxon>
        <taxon>Demequina</taxon>
    </lineage>
</organism>
<dbReference type="InterPro" id="IPR044880">
    <property type="entry name" value="NCX_ion-bd_dom_sf"/>
</dbReference>
<evidence type="ECO:0000313" key="8">
    <source>
        <dbReference type="Proteomes" id="UP001172708"/>
    </source>
</evidence>
<evidence type="ECO:0000256" key="2">
    <source>
        <dbReference type="ARBA" id="ARBA00022692"/>
    </source>
</evidence>
<dbReference type="Gene3D" id="1.20.1420.30">
    <property type="entry name" value="NCX, central ion-binding region"/>
    <property type="match status" value="2"/>
</dbReference>
<feature type="transmembrane region" description="Helical" evidence="5">
    <location>
        <begin position="173"/>
        <end position="195"/>
    </location>
</feature>
<feature type="domain" description="Sodium/calcium exchanger membrane region" evidence="6">
    <location>
        <begin position="173"/>
        <end position="317"/>
    </location>
</feature>
<dbReference type="EMBL" id="JAUHQA010000001">
    <property type="protein sequence ID" value="MDN4479859.1"/>
    <property type="molecule type" value="Genomic_DNA"/>
</dbReference>
<feature type="transmembrane region" description="Helical" evidence="5">
    <location>
        <begin position="28"/>
        <end position="47"/>
    </location>
</feature>
<evidence type="ECO:0000256" key="5">
    <source>
        <dbReference type="SAM" id="Phobius"/>
    </source>
</evidence>
<evidence type="ECO:0000313" key="7">
    <source>
        <dbReference type="EMBL" id="MDN4479859.1"/>
    </source>
</evidence>
<feature type="domain" description="Sodium/calcium exchanger membrane region" evidence="6">
    <location>
        <begin position="6"/>
        <end position="144"/>
    </location>
</feature>
<sequence>MVAPVIATLVGLAILAWSAEKFVMGAATVARFLGMAPLLIGMIVIGFGTSAPEIVVSSFAAAQGTPEIALGNAFGSNIANIGLILGVTAITLPIIVKRGILRKEMPLLIVVTLVAWLLLSDGELSRGDAAVLVLLLIVLLTWSVMQSKQETDGDYAHDVDQETDARGLSRKAAWIWLLVGLVLLVLSSRLLVWGATEIAQELGWSDLVIGLTVVAVGTSAPELASSLAAARKGENDLALGNIIGSNLFNTLGVVGVAGLIAPAAVGTDLLYRDIPMVMLMTVLLLAFGFRLRRNGRINRLEGAVFVALWLGYTAYLVLNPA</sequence>
<accession>A0ABT8GEU3</accession>
<feature type="transmembrane region" description="Helical" evidence="5">
    <location>
        <begin position="207"/>
        <end position="230"/>
    </location>
</feature>
<evidence type="ECO:0000259" key="6">
    <source>
        <dbReference type="Pfam" id="PF01699"/>
    </source>
</evidence>
<name>A0ABT8GEU3_9MICO</name>
<dbReference type="InterPro" id="IPR004837">
    <property type="entry name" value="NaCa_Exmemb"/>
</dbReference>